<dbReference type="KEGG" id="pyr:P186_2751"/>
<sequence>MTRVRDLLGISAASLLRYGIKPDDEVLYAIEVLESRAPHVARLLRTVVGERAS</sequence>
<accession>G7VEW3</accession>
<proteinExistence type="predicted"/>
<evidence type="ECO:0000313" key="2">
    <source>
        <dbReference type="Proteomes" id="UP000005867"/>
    </source>
</evidence>
<dbReference type="EMBL" id="CP003098">
    <property type="protein sequence ID" value="AET34128.1"/>
    <property type="molecule type" value="Genomic_DNA"/>
</dbReference>
<dbReference type="STRING" id="1104324.P186_2751"/>
<evidence type="ECO:0008006" key="3">
    <source>
        <dbReference type="Google" id="ProtNLM"/>
    </source>
</evidence>
<dbReference type="AlphaFoldDB" id="G7VEW3"/>
<evidence type="ECO:0000313" key="1">
    <source>
        <dbReference type="EMBL" id="AET34128.1"/>
    </source>
</evidence>
<dbReference type="OrthoDB" id="27735at2157"/>
<name>G7VEW3_9CREN</name>
<organism evidence="1 2">
    <name type="scientific">Pyrobaculum ferrireducens</name>
    <dbReference type="NCBI Taxonomy" id="1104324"/>
    <lineage>
        <taxon>Archaea</taxon>
        <taxon>Thermoproteota</taxon>
        <taxon>Thermoprotei</taxon>
        <taxon>Thermoproteales</taxon>
        <taxon>Thermoproteaceae</taxon>
        <taxon>Pyrobaculum</taxon>
    </lineage>
</organism>
<gene>
    <name evidence="1" type="ORF">P186_2751</name>
</gene>
<reference evidence="1 2" key="1">
    <citation type="journal article" date="2012" name="J. Bacteriol.">
        <title>Complete genome sequence of strain 1860, a crenarchaeon of the genus pyrobaculum able to grow with various electron acceptors.</title>
        <authorList>
            <person name="Mardanov A.V."/>
            <person name="Gumerov V.M."/>
            <person name="Slobodkina G.B."/>
            <person name="Beletsky A.V."/>
            <person name="Bonch-Osmolovskaya E.A."/>
            <person name="Ravin N.V."/>
            <person name="Skryabin K.G."/>
        </authorList>
    </citation>
    <scope>NUCLEOTIDE SEQUENCE [LARGE SCALE GENOMIC DNA]</scope>
    <source>
        <strain evidence="1 2">1860</strain>
    </source>
</reference>
<dbReference type="Proteomes" id="UP000005867">
    <property type="component" value="Chromosome"/>
</dbReference>
<dbReference type="HOGENOM" id="CLU_181231_1_0_2"/>
<keyword evidence="2" id="KW-1185">Reference proteome</keyword>
<dbReference type="RefSeq" id="WP_014289953.1">
    <property type="nucleotide sequence ID" value="NC_016645.1"/>
</dbReference>
<dbReference type="GeneID" id="59388062"/>
<dbReference type="BioCyc" id="PSP1104324:GJSN-2689-MONOMER"/>
<protein>
    <recommendedName>
        <fullName evidence="3">PaREP10</fullName>
    </recommendedName>
</protein>
<dbReference type="eggNOG" id="arCOG00746">
    <property type="taxonomic scope" value="Archaea"/>
</dbReference>